<dbReference type="Gene3D" id="1.50.10.20">
    <property type="match status" value="1"/>
</dbReference>
<evidence type="ECO:0000313" key="4">
    <source>
        <dbReference type="EMBL" id="TBW58858.1"/>
    </source>
</evidence>
<dbReference type="PROSITE" id="PS50268">
    <property type="entry name" value="CADHERIN_2"/>
    <property type="match status" value="2"/>
</dbReference>
<dbReference type="PANTHER" id="PTHR32305:SF15">
    <property type="entry name" value="PROTEIN RHSA-RELATED"/>
    <property type="match status" value="1"/>
</dbReference>
<protein>
    <submittedName>
        <fullName evidence="4">Tandem-95 repeat protein</fullName>
    </submittedName>
</protein>
<dbReference type="InterPro" id="IPR022385">
    <property type="entry name" value="Rhs_assc_core"/>
</dbReference>
<dbReference type="InterPro" id="IPR056823">
    <property type="entry name" value="TEN-like_YD-shell"/>
</dbReference>
<dbReference type="PANTHER" id="PTHR32305">
    <property type="match status" value="1"/>
</dbReference>
<dbReference type="NCBIfam" id="TIGR01643">
    <property type="entry name" value="YD_repeat_2x"/>
    <property type="match status" value="17"/>
</dbReference>
<dbReference type="InterPro" id="IPR013783">
    <property type="entry name" value="Ig-like_fold"/>
</dbReference>
<evidence type="ECO:0000313" key="5">
    <source>
        <dbReference type="Proteomes" id="UP000313645"/>
    </source>
</evidence>
<proteinExistence type="predicted"/>
<dbReference type="InterPro" id="IPR008930">
    <property type="entry name" value="Terpenoid_cyclase/PrenylTrfase"/>
</dbReference>
<keyword evidence="1" id="KW-0732">Signal</keyword>
<dbReference type="SUPFAM" id="SSF48239">
    <property type="entry name" value="Terpenoid cyclases/Protein prenyltransferases"/>
    <property type="match status" value="1"/>
</dbReference>
<comment type="caution">
    <text evidence="4">The sequence shown here is derived from an EMBL/GenBank/DDBJ whole genome shotgun (WGS) entry which is preliminary data.</text>
</comment>
<dbReference type="InterPro" id="IPR031325">
    <property type="entry name" value="RHS_repeat"/>
</dbReference>
<dbReference type="SUPFAM" id="SSF49313">
    <property type="entry name" value="Cadherin-like"/>
    <property type="match status" value="7"/>
</dbReference>
<gene>
    <name evidence="4" type="ORF">EZI54_03015</name>
</gene>
<dbReference type="RefSeq" id="WP_131478895.1">
    <property type="nucleotide sequence ID" value="NZ_SJDL01000003.1"/>
</dbReference>
<dbReference type="InterPro" id="IPR006530">
    <property type="entry name" value="YD"/>
</dbReference>
<dbReference type="Pfam" id="PF17963">
    <property type="entry name" value="Big_9"/>
    <property type="match status" value="5"/>
</dbReference>
<dbReference type="Gene3D" id="2.180.10.10">
    <property type="entry name" value="RHS repeat-associated core"/>
    <property type="match status" value="3"/>
</dbReference>
<dbReference type="SUPFAM" id="SSF101908">
    <property type="entry name" value="Putative isomerase YbhE"/>
    <property type="match status" value="1"/>
</dbReference>
<dbReference type="InterPro" id="IPR006644">
    <property type="entry name" value="Cadg"/>
</dbReference>
<sequence>MPSRSWAYLDRDVAMNRVVGLLAALSFVFAPLVQAETFSETDDITIGPDFCSLYPLTVSQSLLANAAPGQIFQGIELGTGPGNYSWLSWQGKNDTPTLASALIPPGTSRSYRHPANDFDNQLNIGDAVQGAPGVKNAKAIRNNMDALLGRNIIVPVWGDHAGQGAGLNYSVARFAVIRIQDYKLNGHGYVSFEFERYTRCYNHRPESFDSQVTTDEDTDVEFDLQAEDEDGNTLHYEILTPPQHGEIDQSDGHITYSPGLNYAGDDSLTFRVHDGEQLSGVATVSIDVLPVNDAPVADPGAATGPEDTRIPLHFSGSDIEKSPLAFSVVTAPEHGTVVQSGDGFVYVPDVNYAGKDRLKYVANDGELDSLPADYELSVTPVNDPPTAKDIFAETEGGDTVAITLVGHDIDSEDIQYSLADQPAHGVFSGTAPNLEYKPFPQFEGQESLAYQVTDGELFATATITITVIQPNLPPEITSPPQTETPERDTYTYLVTASDPNEDVLTFGLDRGPDAMSLDAQTGEIRWFASPEFTQSVPTFNKQCYVVPTGSVKEYEDGDETSGAAYIAPLFYRVRTAISDASDYVAPQALAWHKQNRCLGCHIQTQSLLGMESSKEKADVDEEAAEYLLTEILGSQLSDGAIRRSHPNYAKNQTAFALWALNAVPDRDRTFAVREKGLEFFSNRVVIDGKRAYWTTDHNSGWLRTSLAMTALVAQSASDYLSDLEKLKSLTAKQQELSDFYRMLMPSIAEHLLAGITTNENDSLRRVFRLVGLAEIEPFIATDAMQLRVADAIELLDTQLRSRQRADGGWSRNATGDASDPLTSAWVGLALDYQDPEITDAAITANIEYLLDAQQANGTWDTNSGLFTTKLATTSLVMAYLPVALDHLGNPDVRLGHVLIQESPDGSQQLSVQLTNRGLANVTAPLEVAFYAGSPEEGKLLGKAGVDGLPSGSDEYPAIRVAESDLTGDISVALESADGIEECEIGNNATRAALVKLHVTDPDGLSDAQIYALNVEDVNAAPSIDSEPQTVLEGGQSFDYQVEVSDTDVGDAHTFTLVSGPEGLYLDERTGRFTSAPGALAPGEYDVTVLVTDLRGGTSEQTFTLVIHENLPPQIVTPPVVAGSEVSGYQYDVDAIDPNEGDVLAYGLEHAPEGMGIAGDTGRISWNADSEWVDNRTDSNKFCIGEPELALGGLEPVEKWRWTSSGLPASSYNQVMHAPIAVPLKDTNGDGKVDSRDDIAIIFQTFYSSRYNNPGYLRAIWAKSGEHIWTSASASILPVSSPAAADIDGDGEIEIVTGRAGGGIIAFSSSGKVKWQSSSRLSVRWGGPSIADLDGDSVPEIIVGNTVFDNTGQVLWQGSGATGGNGVGPLSFAADINNDGYQEVVAGATVYSHDGQRLFSKGDGFAAVGNLIGDESPEIAVVNRGYVSLYRNDGSTIWSGKSIPGGGVGGPPTLADMTGDGIPEIGVAGANAYVVFDAEGKIVWQSPTRDRSSNKTGSSVFDFNGDGRAEVVYGDEQYFRVYDGPTGNIVYEIRNTSGTTHELPVVADVDNDGHAEVVVIANNYSGGSFAGIRVFEDANDSWAPTRSIWNQHAYNINNINDDLTVPARPALSWLTHNTFRLNTFPDRDALSLPDITVSGITYDQATSTARVTVLNRGLAPVDGPLSVTFSHDHFWTGEETLGTVTVDGLQPGESTQASLVVDDATIIQALKATVAGSEDLVECATDNNETRAAIVDTRVYDEAGLFDRQKFAVSIADDNDLPVFTSPTSSTGVVGDVYSFDFEVSDPDKGDAHRFELTDAPDGFELNERTGQLKAEGLSEGIYSLNVRATDLSGAVAEQTHVVTITPPDNLAPEFDSEPPGAIQSGESFAYTAHASDPDGDEVVYLLSRSQPGMTIDGVSGAIRWTPGTDVVGVFSAEVTALDTRGASAKQYFLVEVADPNEDNQPPTITSSPQGAVYAGQRFDYQVTANDPDGDALTFSLTQSEAGMTLSESGLFSWLAPAESIGDTAIVEIQVDDGRGGLASQKLTLPVNESANHPPLITSTPETQALAESLYTYPITASDSDGDGFSFSLDQAPNGMTLAGSQISWTPASSQAGQAHDVVVRVTDTRGAASTQSYSIGVNAPVAANETPEITSLPTSPAIIGEVYHYDVVARDADGDSLSYALDTAPAGMTLSGDGAMQWSPAADQIGAHDVRIRVSDGKAYVTQSFVLDAVDASSNNYPEITSRPTFEAVAGEVYQYQLVATDADGDALTYGAMTQPDGLTVSAEGRVTWTPRQDQIGLHDVVYFADDGKGRTLQSTSIRVQEDALPLDATVLVTPDSVNAGETVVIDVFTEGGRGDFTVDVDVDGQPLPVNPYGRTYWTADGSGRHTITATVSDSETTVTRQAFVTIEDDSDTVAPVVTLEGPESGTIVTAPTDIIGTITDDNLVAYQVLIAPSGDDNWQVIAEGDTNQTSAPVALFDPSLLTNGQWDVAVIALDVNGQSASDMLSLQVEGDLKVGNFSITLEDLNIPMAGLPIRVTRTYDSRRRFEDLDFGHGWSIGYQDVKVEESRVPGSYWTINQYKRGPMNLIVDFCVEPLGAPVVTVTLPTGDVERFEVGASPRCNTYQVIKDVDLVFTPVGDTQSELVALNESSARYENGILLEKGTFGRAVDPSRYRLTTAAGYVYNLNQDFGIETVVDPNGHTLRYTNDGIFHSSGKAITFNRDSDGRIRSITTPNGDVLNYQYTPEGDLVASADAMANTTEYTYNRSHGLLEIIDPLGRRLVRNIYDDSGRLVAQEDNEGNRTEFNHDIEGRQSVVTDRRGNTTLYYYDDRGNVTTKVDAAGQTWQYTYDAHGNQLSQLDPLGHTTSATFDDRNNQLTQTDGLGNTVAYTYNSRGQELTITDARGNQHKNTYDSVGNLLSVTDPDGKTAGNNINADGQVSKSIDAGGNATTYTYDGDGNKLTETNPLGETTRYTYDANGNVLTETREREVSGSPVAETTSYVYDANNRVTETHYPDGSTVYSEYDVAGNQTATVDALGRRTEYVFDAFGRVTETRYPDGTVAYKSYDAEGNVATETDRLGRITRYTYDALNRVIRTDFADGSHTSTAYDAAGRVTSETDANGNVTRYEYDAAGRRTAVIDALGNRHSFDYDANGNLVAETDANGHTTRYTYNALDQRTETVYHDGSKVTEAYDALGRRTSSTDQNGRVTQYDYDALGRLTTVTDALDGTTTFSYDAAGNKLTQTDAEGRTTRWTYDSQGRVLSRTLPLGQTETFTYDAAGNRLSHTDFNGQTSTYQYDLNDRLIRVTYGDGTVETFSYDAAGNRVSAMTPEGTTTYQYDAMNRLIEESQPDGSVLAYGYDEAGNRVQLDVVTADQTRSTGYTFDALNRLATVDAGLGDTVYRYDNVGNRASISYPNGNRTAYDYDALNRLVALTTTDGSGAVVADYRYELDPTGRRIGMQERHNGRSTTYSYDELYRLTGEMITDPVNGDYSAEYQYDKVGNRTYSIIDGVHTAYTYDANDRLTRQGGVSYSYDANGNTLTETEDSQVTRYRYDGRNKLVETTRPGYTASYGYNADGIRTRKTENGATIQFVVDSNRDYAQVLAEVSNGTTDVSYTYGDDLLAQERSGGTAYYLYDGHGSTRALADESSTVTDTYHYDAFGVELASTGDTENDYRYTGEQRDAGLEQYYLRARYYDQGVGRFTQMDTWMGRNVDPVTLHKYMYAGGNPINNIDPSGNSFMSLGIRLSISAELSNVAVNTAGIAFVSALRYSFTDVDVNLMRKERTAADVRIGTIAANICAKSQDPDCRASIPLLFLGNDVPQSTLHVLDAQMMGKPVVLSRLSPKHPSGWYEGAVECAGATGLFSSLDCDEYPFRSTHEGGPGNYGFNGVSLRPILSSDNQRSGRHLGELYRKCNVKANDPEDMWFGVIPIPTVSSSKSVCPGE</sequence>
<feature type="domain" description="Cadherin" evidence="3">
    <location>
        <begin position="204"/>
        <end position="297"/>
    </location>
</feature>
<feature type="domain" description="Cadherin" evidence="3">
    <location>
        <begin position="1874"/>
        <end position="1948"/>
    </location>
</feature>
<dbReference type="InterPro" id="IPR028994">
    <property type="entry name" value="Integrin_alpha_N"/>
</dbReference>
<dbReference type="EMBL" id="SJDL01000003">
    <property type="protein sequence ID" value="TBW58858.1"/>
    <property type="molecule type" value="Genomic_DNA"/>
</dbReference>
<dbReference type="CDD" id="cd00688">
    <property type="entry name" value="ISOPREN_C2_like"/>
    <property type="match status" value="1"/>
</dbReference>
<organism evidence="4 5">
    <name type="scientific">Marinobacter halodurans</name>
    <dbReference type="NCBI Taxonomy" id="2528979"/>
    <lineage>
        <taxon>Bacteria</taxon>
        <taxon>Pseudomonadati</taxon>
        <taxon>Pseudomonadota</taxon>
        <taxon>Gammaproteobacteria</taxon>
        <taxon>Pseudomonadales</taxon>
        <taxon>Marinobacteraceae</taxon>
        <taxon>Marinobacter</taxon>
    </lineage>
</organism>
<dbReference type="Proteomes" id="UP000313645">
    <property type="component" value="Unassembled WGS sequence"/>
</dbReference>
<dbReference type="InterPro" id="IPR013517">
    <property type="entry name" value="FG-GAP"/>
</dbReference>
<dbReference type="Pfam" id="PF25023">
    <property type="entry name" value="TEN_YD-shell"/>
    <property type="match status" value="2"/>
</dbReference>
<dbReference type="NCBIfam" id="TIGR03696">
    <property type="entry name" value="Rhs_assc_core"/>
    <property type="match status" value="1"/>
</dbReference>
<dbReference type="NCBIfam" id="NF012211">
    <property type="entry name" value="tand_rpt_95"/>
    <property type="match status" value="3"/>
</dbReference>
<dbReference type="InterPro" id="IPR029476">
    <property type="entry name" value="DNase_NucA_NucB"/>
</dbReference>
<evidence type="ECO:0000256" key="2">
    <source>
        <dbReference type="ARBA" id="ARBA00022737"/>
    </source>
</evidence>
<dbReference type="Pfam" id="PF13517">
    <property type="entry name" value="FG-GAP_3"/>
    <property type="match status" value="1"/>
</dbReference>
<evidence type="ECO:0000259" key="3">
    <source>
        <dbReference type="PROSITE" id="PS50268"/>
    </source>
</evidence>
<dbReference type="Gene3D" id="2.60.40.10">
    <property type="entry name" value="Immunoglobulins"/>
    <property type="match status" value="8"/>
</dbReference>
<dbReference type="InterPro" id="IPR002126">
    <property type="entry name" value="Cadherin-like_dom"/>
</dbReference>
<keyword evidence="5" id="KW-1185">Reference proteome</keyword>
<dbReference type="SUPFAM" id="SSF69318">
    <property type="entry name" value="Integrin alpha N-terminal domain"/>
    <property type="match status" value="1"/>
</dbReference>
<dbReference type="SMART" id="SM00112">
    <property type="entry name" value="CA"/>
    <property type="match status" value="3"/>
</dbReference>
<dbReference type="InterPro" id="IPR015919">
    <property type="entry name" value="Cadherin-like_sf"/>
</dbReference>
<dbReference type="SMART" id="SM00736">
    <property type="entry name" value="CADG"/>
    <property type="match status" value="3"/>
</dbReference>
<dbReference type="Pfam" id="PF05345">
    <property type="entry name" value="He_PIG"/>
    <property type="match status" value="5"/>
</dbReference>
<reference evidence="4 5" key="1">
    <citation type="submission" date="2019-02" db="EMBL/GenBank/DDBJ databases">
        <title>Marinobacter halodurans sp. nov., a marine bacterium isolated from sea tidal flat.</title>
        <authorList>
            <person name="Yoo Y."/>
            <person name="Lee D.W."/>
            <person name="Kim B.S."/>
            <person name="Kim J.-J."/>
        </authorList>
    </citation>
    <scope>NUCLEOTIDE SEQUENCE [LARGE SCALE GENOMIC DNA]</scope>
    <source>
        <strain evidence="4 5">YJ-S3-2</strain>
    </source>
</reference>
<accession>A0ABY1ZPS9</accession>
<dbReference type="CDD" id="cd11304">
    <property type="entry name" value="Cadherin_repeat"/>
    <property type="match status" value="2"/>
</dbReference>
<name>A0ABY1ZPS9_9GAMM</name>
<dbReference type="Gene3D" id="2.60.40.3440">
    <property type="match status" value="3"/>
</dbReference>
<dbReference type="SUPFAM" id="SSF69304">
    <property type="entry name" value="Tricorn protease N-terminal domain"/>
    <property type="match status" value="1"/>
</dbReference>
<dbReference type="Pfam" id="PF14040">
    <property type="entry name" value="DNase_NucA_NucB"/>
    <property type="match status" value="1"/>
</dbReference>
<dbReference type="InterPro" id="IPR050708">
    <property type="entry name" value="T6SS_VgrG/RHS"/>
</dbReference>
<evidence type="ECO:0000256" key="1">
    <source>
        <dbReference type="ARBA" id="ARBA00022729"/>
    </source>
</evidence>
<keyword evidence="2" id="KW-0677">Repeat</keyword>
<dbReference type="Pfam" id="PF05593">
    <property type="entry name" value="RHS_repeat"/>
    <property type="match status" value="8"/>
</dbReference>